<evidence type="ECO:0000256" key="1">
    <source>
        <dbReference type="ARBA" id="ARBA00022679"/>
    </source>
</evidence>
<sequence>MSICITATGLYTPPYSISNEELVATFNQYVDNYNAKNADAIARGEKTALVHSTAEFIEKASGIKSRYVMEKDGILNPDIMAPVIPYRKLGEEMSIMAEMGVDALKQALDNAGLQGKDLDGIIVACSNFQRVYPAIAIEIQQYIGMQGGFGFDMNVACSAATFGIAQAVGLIKAGTAKRVAMVNIEITSAHLNWRNRDSHFIFGDVATATIIEEIDEKTATPKGYEILDSHLFTQFSTNIKNEYGFLDRSEFLAAGTPMYPDIDAPVTDKLFLQEGRKVFREVCPAVSNLILELLHKNHVEPQQLKKMWLHQANANMIDLILRTVLGKDADKSIAPMVLAEYANTSSASPMIVFHKHQENMQSGDLGVICSFGAGYSIGGVLVKKV</sequence>
<protein>
    <submittedName>
        <fullName evidence="5">Beta-ketoacyl-ACP synthase III</fullName>
    </submittedName>
</protein>
<dbReference type="GO" id="GO:0044550">
    <property type="term" value="P:secondary metabolite biosynthetic process"/>
    <property type="evidence" value="ECO:0007669"/>
    <property type="project" value="TreeGrafter"/>
</dbReference>
<dbReference type="AlphaFoldDB" id="A0A2D2LVB3"/>
<dbReference type="NCBIfam" id="NF005703">
    <property type="entry name" value="PRK07515.1"/>
    <property type="match status" value="1"/>
</dbReference>
<reference evidence="6" key="1">
    <citation type="submission" date="2017-11" db="EMBL/GenBank/DDBJ databases">
        <title>Complete genome sequence of Moraxella osloensis NP7 isolated from human skin.</title>
        <authorList>
            <person name="Lee K."/>
            <person name="Lim J.Y."/>
            <person name="Hwang I."/>
        </authorList>
    </citation>
    <scope>NUCLEOTIDE SEQUENCE [LARGE SCALE GENOMIC DNA]</scope>
    <source>
        <strain evidence="6">NP7</strain>
    </source>
</reference>
<dbReference type="Pfam" id="PF08545">
    <property type="entry name" value="ACP_syn_III"/>
    <property type="match status" value="1"/>
</dbReference>
<keyword evidence="2" id="KW-0012">Acyltransferase</keyword>
<name>A0A2D2LVB3_FAUOS</name>
<evidence type="ECO:0000256" key="2">
    <source>
        <dbReference type="ARBA" id="ARBA00023315"/>
    </source>
</evidence>
<feature type="domain" description="Beta-ketoacyl-[acyl-carrier-protein] synthase III N-terminal" evidence="4">
    <location>
        <begin position="151"/>
        <end position="231"/>
    </location>
</feature>
<dbReference type="InterPro" id="IPR013751">
    <property type="entry name" value="ACP_syn_III_N"/>
</dbReference>
<organism evidence="5 6">
    <name type="scientific">Faucicola osloensis</name>
    <name type="common">Moraxella osloensis</name>
    <dbReference type="NCBI Taxonomy" id="34062"/>
    <lineage>
        <taxon>Bacteria</taxon>
        <taxon>Pseudomonadati</taxon>
        <taxon>Pseudomonadota</taxon>
        <taxon>Gammaproteobacteria</taxon>
        <taxon>Moraxellales</taxon>
        <taxon>Moraxellaceae</taxon>
        <taxon>Faucicola</taxon>
    </lineage>
</organism>
<dbReference type="GO" id="GO:0004315">
    <property type="term" value="F:3-oxoacyl-[acyl-carrier-protein] synthase activity"/>
    <property type="evidence" value="ECO:0007669"/>
    <property type="project" value="InterPro"/>
</dbReference>
<gene>
    <name evidence="5" type="ORF">NP7_06675</name>
</gene>
<evidence type="ECO:0000313" key="6">
    <source>
        <dbReference type="Proteomes" id="UP000229340"/>
    </source>
</evidence>
<dbReference type="PANTHER" id="PTHR34069">
    <property type="entry name" value="3-OXOACYL-[ACYL-CARRIER-PROTEIN] SYNTHASE 3"/>
    <property type="match status" value="1"/>
</dbReference>
<dbReference type="RefSeq" id="WP_100270206.1">
    <property type="nucleotide sequence ID" value="NZ_CP024443.1"/>
</dbReference>
<dbReference type="Pfam" id="PF08541">
    <property type="entry name" value="ACP_syn_III_C"/>
    <property type="match status" value="1"/>
</dbReference>
<dbReference type="InterPro" id="IPR016039">
    <property type="entry name" value="Thiolase-like"/>
</dbReference>
<dbReference type="SUPFAM" id="SSF53901">
    <property type="entry name" value="Thiolase-like"/>
    <property type="match status" value="1"/>
</dbReference>
<dbReference type="Gene3D" id="3.40.47.10">
    <property type="match status" value="2"/>
</dbReference>
<feature type="domain" description="Beta-ketoacyl-[acyl-carrier-protein] synthase III C-terminal" evidence="3">
    <location>
        <begin position="294"/>
        <end position="383"/>
    </location>
</feature>
<evidence type="ECO:0000259" key="4">
    <source>
        <dbReference type="Pfam" id="PF08545"/>
    </source>
</evidence>
<accession>A0A2D2LVB3</accession>
<evidence type="ECO:0000313" key="5">
    <source>
        <dbReference type="EMBL" id="ATR78963.1"/>
    </source>
</evidence>
<dbReference type="EMBL" id="CP024443">
    <property type="protein sequence ID" value="ATR78963.1"/>
    <property type="molecule type" value="Genomic_DNA"/>
</dbReference>
<evidence type="ECO:0000259" key="3">
    <source>
        <dbReference type="Pfam" id="PF08541"/>
    </source>
</evidence>
<dbReference type="CDD" id="cd00830">
    <property type="entry name" value="KAS_III"/>
    <property type="match status" value="1"/>
</dbReference>
<dbReference type="PANTHER" id="PTHR34069:SF2">
    <property type="entry name" value="BETA-KETOACYL-[ACYL-CARRIER-PROTEIN] SYNTHASE III"/>
    <property type="match status" value="1"/>
</dbReference>
<dbReference type="STRING" id="34062.AXE82_02790"/>
<dbReference type="GO" id="GO:0006633">
    <property type="term" value="P:fatty acid biosynthetic process"/>
    <property type="evidence" value="ECO:0007669"/>
    <property type="project" value="InterPro"/>
</dbReference>
<keyword evidence="1" id="KW-0808">Transferase</keyword>
<proteinExistence type="predicted"/>
<dbReference type="InterPro" id="IPR013747">
    <property type="entry name" value="ACP_syn_III_C"/>
</dbReference>
<dbReference type="Proteomes" id="UP000229340">
    <property type="component" value="Chromosome"/>
</dbReference>